<evidence type="ECO:0000313" key="1">
    <source>
        <dbReference type="EMBL" id="TLQ43468.1"/>
    </source>
</evidence>
<name>A0A5R9E0M7_9ACTN</name>
<proteinExistence type="predicted"/>
<keyword evidence="2" id="KW-1185">Reference proteome</keyword>
<reference evidence="1 2" key="1">
    <citation type="submission" date="2019-05" db="EMBL/GenBank/DDBJ databases">
        <title>Streptomyces marianii sp. nov., a novel marine actinomycete from southern coast of India.</title>
        <authorList>
            <person name="Iniyan A.M."/>
            <person name="Wink J."/>
            <person name="Ramprasad E."/>
            <person name="Ramana C.V."/>
            <person name="Bunk B."/>
            <person name="Sproer C."/>
            <person name="Joseph F.-J.R.S."/>
            <person name="Vincent S.G.P."/>
        </authorList>
    </citation>
    <scope>NUCLEOTIDE SEQUENCE [LARGE SCALE GENOMIC DNA]</scope>
    <source>
        <strain evidence="1 2">ICN19</strain>
    </source>
</reference>
<evidence type="ECO:0000313" key="2">
    <source>
        <dbReference type="Proteomes" id="UP000305921"/>
    </source>
</evidence>
<comment type="caution">
    <text evidence="1">The sequence shown here is derived from an EMBL/GenBank/DDBJ whole genome shotgun (WGS) entry which is preliminary data.</text>
</comment>
<accession>A0A5R9E0M7</accession>
<sequence length="250" mass="27067">MTTTATHLRTIATLWTDLRDALATPTTPAGFGIGLRGYLATLEEHDLEEARALRALERDPAQIGQRPVPINLHIHDTLHAVEAALIDTADRIARDNQRTPVQPLRPHSGFYATAKEARIAAEDRARRARLAAADAIHPQRWRFTGRRTGPYAALWLCARVHGITWPGRALTEQQHQHVASVAAGALLRMETALDLADQRRELTAQHPCQCGGTIEVYGGAGAAPVARCKGCGALWTERGIIASRGAVAAA</sequence>
<protein>
    <submittedName>
        <fullName evidence="1">Uncharacterized protein</fullName>
    </submittedName>
</protein>
<dbReference type="OrthoDB" id="4162555at2"/>
<organism evidence="1 2">
    <name type="scientific">Streptomyces marianii</name>
    <dbReference type="NCBI Taxonomy" id="1817406"/>
    <lineage>
        <taxon>Bacteria</taxon>
        <taxon>Bacillati</taxon>
        <taxon>Actinomycetota</taxon>
        <taxon>Actinomycetes</taxon>
        <taxon>Kitasatosporales</taxon>
        <taxon>Streptomycetaceae</taxon>
        <taxon>Streptomyces</taxon>
    </lineage>
</organism>
<dbReference type="Proteomes" id="UP000305921">
    <property type="component" value="Unassembled WGS sequence"/>
</dbReference>
<dbReference type="RefSeq" id="WP_138052887.1">
    <property type="nucleotide sequence ID" value="NZ_VAWE01000001.1"/>
</dbReference>
<dbReference type="EMBL" id="VAWE01000001">
    <property type="protein sequence ID" value="TLQ43468.1"/>
    <property type="molecule type" value="Genomic_DNA"/>
</dbReference>
<dbReference type="AlphaFoldDB" id="A0A5R9E0M7"/>
<gene>
    <name evidence="1" type="ORF">FEF34_10210</name>
</gene>